<organism evidence="4 5">
    <name type="scientific">Alosa alosa</name>
    <name type="common">allis shad</name>
    <dbReference type="NCBI Taxonomy" id="278164"/>
    <lineage>
        <taxon>Eukaryota</taxon>
        <taxon>Metazoa</taxon>
        <taxon>Chordata</taxon>
        <taxon>Craniata</taxon>
        <taxon>Vertebrata</taxon>
        <taxon>Euteleostomi</taxon>
        <taxon>Actinopterygii</taxon>
        <taxon>Neopterygii</taxon>
        <taxon>Teleostei</taxon>
        <taxon>Clupei</taxon>
        <taxon>Clupeiformes</taxon>
        <taxon>Clupeoidei</taxon>
        <taxon>Clupeidae</taxon>
        <taxon>Alosa</taxon>
    </lineage>
</organism>
<evidence type="ECO:0000313" key="5">
    <source>
        <dbReference type="Proteomes" id="UP000823561"/>
    </source>
</evidence>
<dbReference type="InterPro" id="IPR011990">
    <property type="entry name" value="TPR-like_helical_dom_sf"/>
</dbReference>
<dbReference type="Gene3D" id="1.25.40.10">
    <property type="entry name" value="Tetratricopeptide repeat domain"/>
    <property type="match status" value="1"/>
</dbReference>
<keyword evidence="1" id="KW-0677">Repeat</keyword>
<comment type="similarity">
    <text evidence="3">Belongs to the IFIT family.</text>
</comment>
<evidence type="ECO:0000256" key="3">
    <source>
        <dbReference type="ARBA" id="ARBA00038336"/>
    </source>
</evidence>
<gene>
    <name evidence="4" type="ORF">AALO_G00231980</name>
</gene>
<keyword evidence="2" id="KW-0802">TPR repeat</keyword>
<proteinExistence type="inferred from homology"/>
<evidence type="ECO:0000313" key="4">
    <source>
        <dbReference type="EMBL" id="KAG5266430.1"/>
    </source>
</evidence>
<reference evidence="4" key="1">
    <citation type="submission" date="2020-10" db="EMBL/GenBank/DDBJ databases">
        <title>Chromosome-scale genome assembly of the Allis shad, Alosa alosa.</title>
        <authorList>
            <person name="Margot Z."/>
            <person name="Christophe K."/>
            <person name="Cabau C."/>
            <person name="Louis A."/>
            <person name="Berthelot C."/>
            <person name="Parey E."/>
            <person name="Roest Crollius H."/>
            <person name="Montfort J."/>
            <person name="Robinson-Rechavi M."/>
            <person name="Bucao C."/>
            <person name="Bouchez O."/>
            <person name="Gislard M."/>
            <person name="Lluch J."/>
            <person name="Milhes M."/>
            <person name="Lampietro C."/>
            <person name="Lopez Roques C."/>
            <person name="Donnadieu C."/>
            <person name="Braasch I."/>
            <person name="Desvignes T."/>
            <person name="Postlethwait J."/>
            <person name="Bobe J."/>
            <person name="Guiguen Y."/>
        </authorList>
    </citation>
    <scope>NUCLEOTIDE SEQUENCE</scope>
    <source>
        <strain evidence="4">M-15738</strain>
        <tissue evidence="4">Blood</tissue>
    </source>
</reference>
<evidence type="ECO:0000256" key="2">
    <source>
        <dbReference type="ARBA" id="ARBA00022803"/>
    </source>
</evidence>
<evidence type="ECO:0000256" key="1">
    <source>
        <dbReference type="ARBA" id="ARBA00022737"/>
    </source>
</evidence>
<protein>
    <submittedName>
        <fullName evidence="4">Uncharacterized protein</fullName>
    </submittedName>
</protein>
<dbReference type="PANTHER" id="PTHR10271">
    <property type="entry name" value="INTERFERON-INDUCED PROTEIN WITH TETRATRICOPEPTIDE REPEATS"/>
    <property type="match status" value="1"/>
</dbReference>
<comment type="caution">
    <text evidence="4">The sequence shown here is derived from an EMBL/GenBank/DDBJ whole genome shotgun (WGS) entry which is preliminary data.</text>
</comment>
<accession>A0AAV6FUJ3</accession>
<dbReference type="GO" id="GO:0005829">
    <property type="term" value="C:cytosol"/>
    <property type="evidence" value="ECO:0007669"/>
    <property type="project" value="TreeGrafter"/>
</dbReference>
<sequence>MDGEKEKAQEEANKLAEELIASGCLDGLNNVLHLMYRLNEYDKAIDVAKTMLDLFPRSTRAKKNLAISLYRKVIFLKEKTEERTAMATRAIALYEEVNTQHFVKGCCNLATMYVKVDNFDAANNIYENLLGQEHLCDADKQLLYTEYGHCLYKCNRISEAVDMYIKAVQVPVVSDNRDRCIKNLVSLVRDGRHNRGDEIWAFLLDLLCVSCRHNGRKLLLKK</sequence>
<dbReference type="Proteomes" id="UP000823561">
    <property type="component" value="Chromosome 18"/>
</dbReference>
<dbReference type="SUPFAM" id="SSF48452">
    <property type="entry name" value="TPR-like"/>
    <property type="match status" value="1"/>
</dbReference>
<dbReference type="AlphaFoldDB" id="A0AAV6FUJ3"/>
<dbReference type="EMBL" id="JADWDJ010000018">
    <property type="protein sequence ID" value="KAG5266430.1"/>
    <property type="molecule type" value="Genomic_DNA"/>
</dbReference>
<keyword evidence="5" id="KW-1185">Reference proteome</keyword>
<dbReference type="PANTHER" id="PTHR10271:SF14">
    <property type="entry name" value="INTERFERON-INDUCED PROTEIN WITH TETRATRICOPEPTIDE REPEATS-RELATED"/>
    <property type="match status" value="1"/>
</dbReference>
<dbReference type="GO" id="GO:0051607">
    <property type="term" value="P:defense response to virus"/>
    <property type="evidence" value="ECO:0007669"/>
    <property type="project" value="TreeGrafter"/>
</dbReference>
<name>A0AAV6FUJ3_9TELE</name>